<sequence length="603" mass="66643">MKNLGRRTFSRLAVTPLLAMPAVTHPGAAAASSPGTARTGADQRTETIRAMSRAAAYMDGTVSYRGGYVWNYLPDLSVTWGEMEAKRTMCWVQPPGTPSVGHSMLDAYHATGHEVFYRAAERTGLALVDAQLPVGGWNYIHDFAGGKSLEDWYETIGANGWRLEEFQHYYGNATFDDAGTSAAAQLILRLYVERGDRRFEKALDRAIGFVLAAQFGTGVADGGWPQRFPAYHGSVSRMPWPERRPSWLPDDVTHGMEDGDYTQHVTFNDDVLGENIKFLLMCVSALGRRDLIAPVRRAMECLRRMQQPGPQAGWGLQHLSRAKHGRQAGAPAGARSYEPRALTTHTTQTNIQQLFHYFRLSGDRKYLSRVPEALDWLDSCRLTERQIAENPLLAGRTHPTFVELGTNRARFVHRFGSNIRNGAYYHDYDHRGTLSHYSAGRSVDVEGLRDEYGQLASMTPAEVAKMRARSPLVSDAPIPLPPYFSPRDIQLSDLLRDAPLPLPVVSDAEAAALVAGLGDRDHWLTRLDAVTNPYEGPGARKPYDGKAYMSKNVGDLRDTSPYNPQDPPAEPPYQPREAPLGISSAAYVANMAKLIGYVAQPAG</sequence>
<evidence type="ECO:0008006" key="5">
    <source>
        <dbReference type="Google" id="ProtNLM"/>
    </source>
</evidence>
<dbReference type="Proteomes" id="UP000236520">
    <property type="component" value="Unassembled WGS sequence"/>
</dbReference>
<accession>A0A2J7Z7G6</accession>
<proteinExistence type="predicted"/>
<protein>
    <recommendedName>
        <fullName evidence="5">Pectate lyase</fullName>
    </recommendedName>
</protein>
<dbReference type="InterPro" id="IPR012669">
    <property type="entry name" value="Pectate_lyase"/>
</dbReference>
<keyword evidence="2" id="KW-0732">Signal</keyword>
<reference evidence="3 4" key="1">
    <citation type="submission" date="2015-09" db="EMBL/GenBank/DDBJ databases">
        <title>Genome sequence, genome mining and natural product profiling of a biocontrol bacterium Streptomyces malaysiensis F913.</title>
        <authorList>
            <person name="Xu Y."/>
            <person name="Wei J."/>
            <person name="Xie J."/>
            <person name="Li T."/>
            <person name="Zhou Z."/>
        </authorList>
    </citation>
    <scope>NUCLEOTIDE SEQUENCE [LARGE SCALE GENOMIC DNA]</scope>
    <source>
        <strain evidence="3 4">F913</strain>
    </source>
</reference>
<evidence type="ECO:0000256" key="2">
    <source>
        <dbReference type="SAM" id="SignalP"/>
    </source>
</evidence>
<dbReference type="RefSeq" id="WP_102934118.1">
    <property type="nucleotide sequence ID" value="NZ_LJIW01000001.1"/>
</dbReference>
<feature type="signal peptide" evidence="2">
    <location>
        <begin position="1"/>
        <end position="19"/>
    </location>
</feature>
<feature type="compositionally biased region" description="Pro residues" evidence="1">
    <location>
        <begin position="564"/>
        <end position="574"/>
    </location>
</feature>
<keyword evidence="4" id="KW-1185">Reference proteome</keyword>
<dbReference type="SUPFAM" id="SSF81853">
    <property type="entry name" value="Family 10 polysaccharide lyase"/>
    <property type="match status" value="1"/>
</dbReference>
<dbReference type="EMBL" id="LJIW01000001">
    <property type="protein sequence ID" value="PNG96204.1"/>
    <property type="molecule type" value="Genomic_DNA"/>
</dbReference>
<feature type="region of interest" description="Disordered" evidence="1">
    <location>
        <begin position="551"/>
        <end position="578"/>
    </location>
</feature>
<dbReference type="Gene3D" id="1.50.10.20">
    <property type="match status" value="1"/>
</dbReference>
<dbReference type="Pfam" id="PF09492">
    <property type="entry name" value="Pec_lyase"/>
    <property type="match status" value="1"/>
</dbReference>
<evidence type="ECO:0000313" key="3">
    <source>
        <dbReference type="EMBL" id="PNG96204.1"/>
    </source>
</evidence>
<feature type="chain" id="PRO_5038971650" description="Pectate lyase" evidence="2">
    <location>
        <begin position="20"/>
        <end position="603"/>
    </location>
</feature>
<evidence type="ECO:0000313" key="4">
    <source>
        <dbReference type="Proteomes" id="UP000236520"/>
    </source>
</evidence>
<comment type="caution">
    <text evidence="3">The sequence shown here is derived from an EMBL/GenBank/DDBJ whole genome shotgun (WGS) entry which is preliminary data.</text>
</comment>
<organism evidence="3 4">
    <name type="scientific">Streptomyces malaysiensis</name>
    <dbReference type="NCBI Taxonomy" id="92644"/>
    <lineage>
        <taxon>Bacteria</taxon>
        <taxon>Bacillati</taxon>
        <taxon>Actinomycetota</taxon>
        <taxon>Actinomycetes</taxon>
        <taxon>Kitasatosporales</taxon>
        <taxon>Streptomycetaceae</taxon>
        <taxon>Streptomyces</taxon>
        <taxon>Streptomyces violaceusniger group</taxon>
    </lineage>
</organism>
<gene>
    <name evidence="3" type="ORF">SMF913_12229</name>
</gene>
<name>A0A2J7Z7G6_STRMQ</name>
<dbReference type="AlphaFoldDB" id="A0A2J7Z7G6"/>
<evidence type="ECO:0000256" key="1">
    <source>
        <dbReference type="SAM" id="MobiDB-lite"/>
    </source>
</evidence>